<keyword evidence="2" id="KW-0812">Transmembrane</keyword>
<evidence type="ECO:0000259" key="3">
    <source>
        <dbReference type="Pfam" id="PF07859"/>
    </source>
</evidence>
<dbReference type="SUPFAM" id="SSF53474">
    <property type="entry name" value="alpha/beta-Hydrolases"/>
    <property type="match status" value="1"/>
</dbReference>
<keyword evidence="5" id="KW-1185">Reference proteome</keyword>
<dbReference type="InterPro" id="IPR029058">
    <property type="entry name" value="AB_hydrolase_fold"/>
</dbReference>
<dbReference type="AlphaFoldDB" id="A0A167QGU5"/>
<dbReference type="PANTHER" id="PTHR48081">
    <property type="entry name" value="AB HYDROLASE SUPERFAMILY PROTEIN C4A8.06C"/>
    <property type="match status" value="1"/>
</dbReference>
<dbReference type="Proteomes" id="UP000076874">
    <property type="component" value="Unassembled WGS sequence"/>
</dbReference>
<evidence type="ECO:0000313" key="5">
    <source>
        <dbReference type="Proteomes" id="UP000076874"/>
    </source>
</evidence>
<reference evidence="4 5" key="1">
    <citation type="journal article" date="2016" name="Genome Biol. Evol.">
        <title>Divergent and convergent evolution of fungal pathogenicity.</title>
        <authorList>
            <person name="Shang Y."/>
            <person name="Xiao G."/>
            <person name="Zheng P."/>
            <person name="Cen K."/>
            <person name="Zhan S."/>
            <person name="Wang C."/>
        </authorList>
    </citation>
    <scope>NUCLEOTIDE SEQUENCE [LARGE SCALE GENOMIC DNA]</scope>
    <source>
        <strain evidence="4 5">RCEF 264</strain>
    </source>
</reference>
<organism evidence="4 5">
    <name type="scientific">Niveomyces insectorum RCEF 264</name>
    <dbReference type="NCBI Taxonomy" id="1081102"/>
    <lineage>
        <taxon>Eukaryota</taxon>
        <taxon>Fungi</taxon>
        <taxon>Dikarya</taxon>
        <taxon>Ascomycota</taxon>
        <taxon>Pezizomycotina</taxon>
        <taxon>Sordariomycetes</taxon>
        <taxon>Hypocreomycetidae</taxon>
        <taxon>Hypocreales</taxon>
        <taxon>Cordycipitaceae</taxon>
        <taxon>Niveomyces</taxon>
    </lineage>
</organism>
<evidence type="ECO:0000256" key="1">
    <source>
        <dbReference type="ARBA" id="ARBA00022801"/>
    </source>
</evidence>
<sequence>MSDELTHPVEREYAVRLGLFGWICLLARAIGITFSLLFKAAKAALGGSKHGHTFYRYIVGEGMRDYQYGLSAVGIQNLLPSTSWTCRRFARKNGLPHATIHLRDGTTAVRIGESQPSKAVVFFHGGGYMAPALSDHAHFACGFAKTLPAGVAVYVLQYALASETANHYPRQLQQAVSLLEYVLNSEKLPPSAVTLVGDSAGGHLAISLLLHLAHPKPQVPPLPMAGRLAGAALISPWVINADPSKGYTDANKNKDILYADALDYWARNFLGAAAPDSWTCPLITPGDWWADIPVDDILVTYGEDELLRENATEFVRVLQAGHARTTAVGYAGEFHVHMVMNRFLRINGECKSEEQFRAWLRARIDTEAAGTEKQ</sequence>
<dbReference type="Gene3D" id="3.40.50.1820">
    <property type="entry name" value="alpha/beta hydrolase"/>
    <property type="match status" value="1"/>
</dbReference>
<dbReference type="EMBL" id="AZHD01000014">
    <property type="protein sequence ID" value="OAA57631.1"/>
    <property type="molecule type" value="Genomic_DNA"/>
</dbReference>
<dbReference type="OrthoDB" id="2152029at2759"/>
<feature type="transmembrane region" description="Helical" evidence="2">
    <location>
        <begin position="20"/>
        <end position="38"/>
    </location>
</feature>
<comment type="caution">
    <text evidence="4">The sequence shown here is derived from an EMBL/GenBank/DDBJ whole genome shotgun (WGS) entry which is preliminary data.</text>
</comment>
<dbReference type="InterPro" id="IPR013094">
    <property type="entry name" value="AB_hydrolase_3"/>
</dbReference>
<keyword evidence="1 4" id="KW-0378">Hydrolase</keyword>
<gene>
    <name evidence="4" type="ORF">SPI_07290</name>
</gene>
<keyword evidence="2" id="KW-0472">Membrane</keyword>
<dbReference type="GO" id="GO:0016787">
    <property type="term" value="F:hydrolase activity"/>
    <property type="evidence" value="ECO:0007669"/>
    <property type="project" value="UniProtKB-KW"/>
</dbReference>
<evidence type="ECO:0000256" key="2">
    <source>
        <dbReference type="SAM" id="Phobius"/>
    </source>
</evidence>
<keyword evidence="2" id="KW-1133">Transmembrane helix</keyword>
<dbReference type="STRING" id="1081102.A0A167QGU5"/>
<evidence type="ECO:0000313" key="4">
    <source>
        <dbReference type="EMBL" id="OAA57631.1"/>
    </source>
</evidence>
<accession>A0A167QGU5</accession>
<protein>
    <submittedName>
        <fullName evidence="4">Alpha/beta hydrolase fold-3</fullName>
    </submittedName>
</protein>
<dbReference type="InterPro" id="IPR050300">
    <property type="entry name" value="GDXG_lipolytic_enzyme"/>
</dbReference>
<feature type="domain" description="Alpha/beta hydrolase fold-3" evidence="3">
    <location>
        <begin position="120"/>
        <end position="337"/>
    </location>
</feature>
<name>A0A167QGU5_9HYPO</name>
<proteinExistence type="predicted"/>
<dbReference type="PANTHER" id="PTHR48081:SF31">
    <property type="entry name" value="STERYL ACETYL HYDROLASE MUG81-RELATED"/>
    <property type="match status" value="1"/>
</dbReference>
<dbReference type="Pfam" id="PF07859">
    <property type="entry name" value="Abhydrolase_3"/>
    <property type="match status" value="1"/>
</dbReference>